<proteinExistence type="predicted"/>
<reference evidence="2" key="1">
    <citation type="submission" date="2018-04" db="EMBL/GenBank/DDBJ databases">
        <title>Whole genome sequencing of Hypsizygus marmoreus.</title>
        <authorList>
            <person name="Choi I.-G."/>
            <person name="Min B."/>
            <person name="Kim J.-G."/>
            <person name="Kim S."/>
            <person name="Oh Y.-L."/>
            <person name="Kong W.-S."/>
            <person name="Park H."/>
            <person name="Jeong J."/>
            <person name="Song E.-S."/>
        </authorList>
    </citation>
    <scope>NUCLEOTIDE SEQUENCE [LARGE SCALE GENOMIC DNA]</scope>
    <source>
        <strain evidence="2">51987-8</strain>
    </source>
</reference>
<feature type="region of interest" description="Disordered" evidence="1">
    <location>
        <begin position="129"/>
        <end position="156"/>
    </location>
</feature>
<sequence>MAERPISVFYTHPFSPGARQALEALLSNVSEWMSFSSIPNDNNHHGLSPAQLFRQVGHSWPEHPFAIIADQQTAAEIDASRPPTASLWPHGRSPFTMNGICMTAPKTATMPEAQRIAFLRELAEARAIQEAQESGGRSGSGSPIRSRMASMLSFGR</sequence>
<evidence type="ECO:0000313" key="2">
    <source>
        <dbReference type="EMBL" id="RDB17084.1"/>
    </source>
</evidence>
<gene>
    <name evidence="2" type="ORF">Hypma_001924</name>
</gene>
<dbReference type="EMBL" id="LUEZ02000113">
    <property type="protein sequence ID" value="RDB17084.1"/>
    <property type="molecule type" value="Genomic_DNA"/>
</dbReference>
<dbReference type="Proteomes" id="UP000076154">
    <property type="component" value="Unassembled WGS sequence"/>
</dbReference>
<dbReference type="InParanoid" id="A0A369JCD5"/>
<organism evidence="2 3">
    <name type="scientific">Hypsizygus marmoreus</name>
    <name type="common">White beech mushroom</name>
    <name type="synonym">Agaricus marmoreus</name>
    <dbReference type="NCBI Taxonomy" id="39966"/>
    <lineage>
        <taxon>Eukaryota</taxon>
        <taxon>Fungi</taxon>
        <taxon>Dikarya</taxon>
        <taxon>Basidiomycota</taxon>
        <taxon>Agaricomycotina</taxon>
        <taxon>Agaricomycetes</taxon>
        <taxon>Agaricomycetidae</taxon>
        <taxon>Agaricales</taxon>
        <taxon>Tricholomatineae</taxon>
        <taxon>Lyophyllaceae</taxon>
        <taxon>Hypsizygus</taxon>
    </lineage>
</organism>
<protein>
    <submittedName>
        <fullName evidence="2">Uncharacterized protein</fullName>
    </submittedName>
</protein>
<dbReference type="AlphaFoldDB" id="A0A369JCD5"/>
<name>A0A369JCD5_HYPMA</name>
<evidence type="ECO:0000256" key="1">
    <source>
        <dbReference type="SAM" id="MobiDB-lite"/>
    </source>
</evidence>
<accession>A0A369JCD5</accession>
<comment type="caution">
    <text evidence="2">The sequence shown here is derived from an EMBL/GenBank/DDBJ whole genome shotgun (WGS) entry which is preliminary data.</text>
</comment>
<keyword evidence="3" id="KW-1185">Reference proteome</keyword>
<dbReference type="OrthoDB" id="3039544at2759"/>
<evidence type="ECO:0000313" key="3">
    <source>
        <dbReference type="Proteomes" id="UP000076154"/>
    </source>
</evidence>